<dbReference type="RefSeq" id="WP_319600167.1">
    <property type="nucleotide sequence ID" value="NZ_AP035884.1"/>
</dbReference>
<proteinExistence type="predicted"/>
<reference evidence="1" key="1">
    <citation type="submission" date="2024-07" db="EMBL/GenBank/DDBJ databases">
        <title>Complete genome sequences of cellulolytic bacteria, Kitasatospora sp. CMC57 and Streptomyces sp. CMC78, isolated from Japanese agricultural soil.</title>
        <authorList>
            <person name="Hashimoto T."/>
            <person name="Ito M."/>
            <person name="Iwamoto M."/>
            <person name="Fukahori D."/>
            <person name="Shoda T."/>
            <person name="Sakoda M."/>
            <person name="Morohoshi T."/>
            <person name="Mitsuboshi M."/>
            <person name="Nishizawa T."/>
        </authorList>
    </citation>
    <scope>NUCLEOTIDE SEQUENCE</scope>
    <source>
        <strain evidence="1">CMC78</strain>
    </source>
</reference>
<accession>A0AB33KCF7</accession>
<evidence type="ECO:0000313" key="1">
    <source>
        <dbReference type="EMBL" id="BFP53269.1"/>
    </source>
</evidence>
<sequence length="248" mass="27744">MTRSDERGGVRRQEMMDHFGLEGARILLAPFSSTGIPTDADEWQRRLGPTLRGLSYAQRGGGRTFYEIASQLLTAAETFAADPGSPALRKIPAAAPSDRTPEIYREISSYILDWRSLPTEEKYERRGWTAREISLRFPRFSQFLPIYFGQDGVAISDDMQSASIEESIALIIEETHPLCMWNLPGLAAESYEALALFQNDEDAMDRFFSEVFSGGSGNADFTEFFPLLARSIIDHLASAHPPVWPKGK</sequence>
<organism evidence="1">
    <name type="scientific">Streptomyces sp. CMC78</name>
    <dbReference type="NCBI Taxonomy" id="3231512"/>
    <lineage>
        <taxon>Bacteria</taxon>
        <taxon>Bacillati</taxon>
        <taxon>Actinomycetota</taxon>
        <taxon>Actinomycetes</taxon>
        <taxon>Kitasatosporales</taxon>
        <taxon>Streptomycetaceae</taxon>
        <taxon>Streptomyces</taxon>
    </lineage>
</organism>
<name>A0AB33KCF7_9ACTN</name>
<dbReference type="AlphaFoldDB" id="A0AB33KCF7"/>
<protein>
    <submittedName>
        <fullName evidence="1">Uncharacterized protein</fullName>
    </submittedName>
</protein>
<dbReference type="KEGG" id="stcm:SCMC78_30760"/>
<gene>
    <name evidence="1" type="ORF">SCMC78_30760</name>
</gene>
<dbReference type="EMBL" id="AP035884">
    <property type="protein sequence ID" value="BFP53269.1"/>
    <property type="molecule type" value="Genomic_DNA"/>
</dbReference>